<evidence type="ECO:0000313" key="2">
    <source>
        <dbReference type="EnsemblPlants" id="AET2Gv20979300.20"/>
    </source>
</evidence>
<accession>A0A453CVP1</accession>
<reference evidence="2" key="3">
    <citation type="journal article" date="2017" name="Nature">
        <title>Genome sequence of the progenitor of the wheat D genome Aegilops tauschii.</title>
        <authorList>
            <person name="Luo M.C."/>
            <person name="Gu Y.Q."/>
            <person name="Puiu D."/>
            <person name="Wang H."/>
            <person name="Twardziok S.O."/>
            <person name="Deal K.R."/>
            <person name="Huo N."/>
            <person name="Zhu T."/>
            <person name="Wang L."/>
            <person name="Wang Y."/>
            <person name="McGuire P.E."/>
            <person name="Liu S."/>
            <person name="Long H."/>
            <person name="Ramasamy R.K."/>
            <person name="Rodriguez J.C."/>
            <person name="Van S.L."/>
            <person name="Yuan L."/>
            <person name="Wang Z."/>
            <person name="Xia Z."/>
            <person name="Xiao L."/>
            <person name="Anderson O.D."/>
            <person name="Ouyang S."/>
            <person name="Liang Y."/>
            <person name="Zimin A.V."/>
            <person name="Pertea G."/>
            <person name="Qi P."/>
            <person name="Bennetzen J.L."/>
            <person name="Dai X."/>
            <person name="Dawson M.W."/>
            <person name="Muller H.G."/>
            <person name="Kugler K."/>
            <person name="Rivarola-Duarte L."/>
            <person name="Spannagl M."/>
            <person name="Mayer K.F.X."/>
            <person name="Lu F.H."/>
            <person name="Bevan M.W."/>
            <person name="Leroy P."/>
            <person name="Li P."/>
            <person name="You F.M."/>
            <person name="Sun Q."/>
            <person name="Liu Z."/>
            <person name="Lyons E."/>
            <person name="Wicker T."/>
            <person name="Salzberg S.L."/>
            <person name="Devos K.M."/>
            <person name="Dvorak J."/>
        </authorList>
    </citation>
    <scope>NUCLEOTIDE SEQUENCE [LARGE SCALE GENOMIC DNA]</scope>
    <source>
        <strain evidence="2">cv. AL8/78</strain>
    </source>
</reference>
<keyword evidence="3" id="KW-1185">Reference proteome</keyword>
<reference evidence="2" key="4">
    <citation type="submission" date="2019-03" db="UniProtKB">
        <authorList>
            <consortium name="EnsemblPlants"/>
        </authorList>
    </citation>
    <scope>IDENTIFICATION</scope>
</reference>
<reference evidence="3" key="2">
    <citation type="journal article" date="2017" name="Nat. Plants">
        <title>The Aegilops tauschii genome reveals multiple impacts of transposons.</title>
        <authorList>
            <person name="Zhao G."/>
            <person name="Zou C."/>
            <person name="Li K."/>
            <person name="Wang K."/>
            <person name="Li T."/>
            <person name="Gao L."/>
            <person name="Zhang X."/>
            <person name="Wang H."/>
            <person name="Yang Z."/>
            <person name="Liu X."/>
            <person name="Jiang W."/>
            <person name="Mao L."/>
            <person name="Kong X."/>
            <person name="Jiao Y."/>
            <person name="Jia J."/>
        </authorList>
    </citation>
    <scope>NUCLEOTIDE SEQUENCE [LARGE SCALE GENOMIC DNA]</scope>
    <source>
        <strain evidence="3">cv. AL8/78</strain>
    </source>
</reference>
<proteinExistence type="predicted"/>
<feature type="compositionally biased region" description="Basic and acidic residues" evidence="1">
    <location>
        <begin position="119"/>
        <end position="130"/>
    </location>
</feature>
<reference evidence="2" key="5">
    <citation type="journal article" date="2021" name="G3 (Bethesda)">
        <title>Aegilops tauschii genome assembly Aet v5.0 features greater sequence contiguity and improved annotation.</title>
        <authorList>
            <person name="Wang L."/>
            <person name="Zhu T."/>
            <person name="Rodriguez J.C."/>
            <person name="Deal K.R."/>
            <person name="Dubcovsky J."/>
            <person name="McGuire P.E."/>
            <person name="Lux T."/>
            <person name="Spannagl M."/>
            <person name="Mayer K.F.X."/>
            <person name="Baldrich P."/>
            <person name="Meyers B.C."/>
            <person name="Huo N."/>
            <person name="Gu Y.Q."/>
            <person name="Zhou H."/>
            <person name="Devos K.M."/>
            <person name="Bennetzen J.L."/>
            <person name="Unver T."/>
            <person name="Budak H."/>
            <person name="Gulick P.J."/>
            <person name="Galiba G."/>
            <person name="Kalapos B."/>
            <person name="Nelson D.R."/>
            <person name="Li P."/>
            <person name="You F.M."/>
            <person name="Luo M.C."/>
            <person name="Dvorak J."/>
        </authorList>
    </citation>
    <scope>NUCLEOTIDE SEQUENCE [LARGE SCALE GENOMIC DNA]</scope>
    <source>
        <strain evidence="2">cv. AL8/78</strain>
    </source>
</reference>
<evidence type="ECO:0000256" key="1">
    <source>
        <dbReference type="SAM" id="MobiDB-lite"/>
    </source>
</evidence>
<feature type="compositionally biased region" description="Low complexity" evidence="1">
    <location>
        <begin position="48"/>
        <end position="67"/>
    </location>
</feature>
<dbReference type="PANTHER" id="PTHR33621:SF2">
    <property type="entry name" value="RIBOSOMAL L1 DOMAIN-CONTAINING PROTEIN"/>
    <property type="match status" value="1"/>
</dbReference>
<feature type="compositionally biased region" description="Low complexity" evidence="1">
    <location>
        <begin position="199"/>
        <end position="213"/>
    </location>
</feature>
<dbReference type="Gramene" id="AET2Gv20979300.20">
    <property type="protein sequence ID" value="AET2Gv20979300.20"/>
    <property type="gene ID" value="AET2Gv20979300"/>
</dbReference>
<feature type="region of interest" description="Disordered" evidence="1">
    <location>
        <begin position="1"/>
        <end position="248"/>
    </location>
</feature>
<name>A0A453CVP1_AEGTS</name>
<reference evidence="3" key="1">
    <citation type="journal article" date="2014" name="Science">
        <title>Ancient hybridizations among the ancestral genomes of bread wheat.</title>
        <authorList>
            <consortium name="International Wheat Genome Sequencing Consortium,"/>
            <person name="Marcussen T."/>
            <person name="Sandve S.R."/>
            <person name="Heier L."/>
            <person name="Spannagl M."/>
            <person name="Pfeifer M."/>
            <person name="Jakobsen K.S."/>
            <person name="Wulff B.B."/>
            <person name="Steuernagel B."/>
            <person name="Mayer K.F."/>
            <person name="Olsen O.A."/>
        </authorList>
    </citation>
    <scope>NUCLEOTIDE SEQUENCE [LARGE SCALE GENOMIC DNA]</scope>
    <source>
        <strain evidence="3">cv. AL8/78</strain>
    </source>
</reference>
<dbReference type="AlphaFoldDB" id="A0A453CVP1"/>
<evidence type="ECO:0000313" key="3">
    <source>
        <dbReference type="Proteomes" id="UP000015105"/>
    </source>
</evidence>
<dbReference type="PANTHER" id="PTHR33621">
    <property type="entry name" value="ASPARTIC/GLUTAMIC ACID-RICH PROTEIN"/>
    <property type="match status" value="1"/>
</dbReference>
<protein>
    <submittedName>
        <fullName evidence="2">Uncharacterized protein</fullName>
    </submittedName>
</protein>
<sequence>EPVAAPATRRRAAASNTATEDAPAEPVAAPATRKRAAASKAETEDIAAEAVTARATRARSQTTAAPVAEEEAPKTRRASRRAAATKTGADQEEEGKGTQAVASDMETAEMEEDATNTQNEEHNEVEEQSHDGQGVVVADTPAQVQEEPPLEEEEDGRQESPAVGVGRRGARRRARPEPVASPATRKKAATRKTVTWVDAPAAEAVPARATRARSQSTVAEEAPKGRRTSRKTAAQQEEEGEGQQGKNSSVASIKSICFRICWIYRLMRILFATSRCL</sequence>
<dbReference type="Proteomes" id="UP000015105">
    <property type="component" value="Chromosome 2D"/>
</dbReference>
<dbReference type="EnsemblPlants" id="AET2Gv20979300.20">
    <property type="protein sequence ID" value="AET2Gv20979300.20"/>
    <property type="gene ID" value="AET2Gv20979300"/>
</dbReference>
<feature type="compositionally biased region" description="Low complexity" evidence="1">
    <location>
        <begin position="1"/>
        <end position="31"/>
    </location>
</feature>
<organism evidence="2 3">
    <name type="scientific">Aegilops tauschii subsp. strangulata</name>
    <name type="common">Goatgrass</name>
    <dbReference type="NCBI Taxonomy" id="200361"/>
    <lineage>
        <taxon>Eukaryota</taxon>
        <taxon>Viridiplantae</taxon>
        <taxon>Streptophyta</taxon>
        <taxon>Embryophyta</taxon>
        <taxon>Tracheophyta</taxon>
        <taxon>Spermatophyta</taxon>
        <taxon>Magnoliopsida</taxon>
        <taxon>Liliopsida</taxon>
        <taxon>Poales</taxon>
        <taxon>Poaceae</taxon>
        <taxon>BOP clade</taxon>
        <taxon>Pooideae</taxon>
        <taxon>Triticodae</taxon>
        <taxon>Triticeae</taxon>
        <taxon>Triticinae</taxon>
        <taxon>Aegilops</taxon>
    </lineage>
</organism>